<dbReference type="AlphaFoldDB" id="A0A849AER7"/>
<proteinExistence type="predicted"/>
<evidence type="ECO:0008006" key="3">
    <source>
        <dbReference type="Google" id="ProtNLM"/>
    </source>
</evidence>
<evidence type="ECO:0000313" key="2">
    <source>
        <dbReference type="Proteomes" id="UP000562984"/>
    </source>
</evidence>
<evidence type="ECO:0000313" key="1">
    <source>
        <dbReference type="EMBL" id="NNG36960.1"/>
    </source>
</evidence>
<dbReference type="RefSeq" id="WP_171200666.1">
    <property type="nucleotide sequence ID" value="NZ_JABEND010000009.1"/>
</dbReference>
<dbReference type="EMBL" id="JABEND010000009">
    <property type="protein sequence ID" value="NNG36960.1"/>
    <property type="molecule type" value="Genomic_DNA"/>
</dbReference>
<gene>
    <name evidence="1" type="ORF">HKD39_14820</name>
</gene>
<dbReference type="Proteomes" id="UP000562984">
    <property type="component" value="Unassembled WGS sequence"/>
</dbReference>
<dbReference type="InterPro" id="IPR016181">
    <property type="entry name" value="Acyl_CoA_acyltransferase"/>
</dbReference>
<keyword evidence="2" id="KW-1185">Reference proteome</keyword>
<accession>A0A849AER7</accession>
<name>A0A849AER7_9ACTN</name>
<protein>
    <recommendedName>
        <fullName evidence="3">N-acetyltransferase domain-containing protein</fullName>
    </recommendedName>
</protein>
<comment type="caution">
    <text evidence="1">The sequence shown here is derived from an EMBL/GenBank/DDBJ whole genome shotgun (WGS) entry which is preliminary data.</text>
</comment>
<sequence>MEAIEYSTGAYYSEPAILHRWMITDADGLAAALYVSMDDLEIMNIEVREDRRGEGLARALYKAASGQMEIFHAPESHRTEDGNGFAHAVGGPALECRYGCCEQED</sequence>
<organism evidence="1 2">
    <name type="scientific">Nakamurella aerolata</name>
    <dbReference type="NCBI Taxonomy" id="1656892"/>
    <lineage>
        <taxon>Bacteria</taxon>
        <taxon>Bacillati</taxon>
        <taxon>Actinomycetota</taxon>
        <taxon>Actinomycetes</taxon>
        <taxon>Nakamurellales</taxon>
        <taxon>Nakamurellaceae</taxon>
        <taxon>Nakamurella</taxon>
    </lineage>
</organism>
<dbReference type="SUPFAM" id="SSF55729">
    <property type="entry name" value="Acyl-CoA N-acyltransferases (Nat)"/>
    <property type="match status" value="1"/>
</dbReference>
<reference evidence="1 2" key="1">
    <citation type="submission" date="2020-05" db="EMBL/GenBank/DDBJ databases">
        <title>Nakamurella sp. DB0629 isolated from air conditioner.</title>
        <authorList>
            <person name="Kim D.H."/>
            <person name="Kim D.-U."/>
        </authorList>
    </citation>
    <scope>NUCLEOTIDE SEQUENCE [LARGE SCALE GENOMIC DNA]</scope>
    <source>
        <strain evidence="1 2">DB0629</strain>
    </source>
</reference>